<dbReference type="EMBL" id="KZ819203">
    <property type="protein sequence ID" value="PWY97709.1"/>
    <property type="molecule type" value="Genomic_DNA"/>
</dbReference>
<feature type="compositionally biased region" description="Low complexity" evidence="1">
    <location>
        <begin position="124"/>
        <end position="146"/>
    </location>
</feature>
<organism evidence="2 3">
    <name type="scientific">Testicularia cyperi</name>
    <dbReference type="NCBI Taxonomy" id="1882483"/>
    <lineage>
        <taxon>Eukaryota</taxon>
        <taxon>Fungi</taxon>
        <taxon>Dikarya</taxon>
        <taxon>Basidiomycota</taxon>
        <taxon>Ustilaginomycotina</taxon>
        <taxon>Ustilaginomycetes</taxon>
        <taxon>Ustilaginales</taxon>
        <taxon>Anthracoideaceae</taxon>
        <taxon>Testicularia</taxon>
    </lineage>
</organism>
<reference evidence="2 3" key="1">
    <citation type="journal article" date="2018" name="Mol. Biol. Evol.">
        <title>Broad Genomic Sampling Reveals a Smut Pathogenic Ancestry of the Fungal Clade Ustilaginomycotina.</title>
        <authorList>
            <person name="Kijpornyongpan T."/>
            <person name="Mondo S.J."/>
            <person name="Barry K."/>
            <person name="Sandor L."/>
            <person name="Lee J."/>
            <person name="Lipzen A."/>
            <person name="Pangilinan J."/>
            <person name="LaButti K."/>
            <person name="Hainaut M."/>
            <person name="Henrissat B."/>
            <person name="Grigoriev I.V."/>
            <person name="Spatafora J.W."/>
            <person name="Aime M.C."/>
        </authorList>
    </citation>
    <scope>NUCLEOTIDE SEQUENCE [LARGE SCALE GENOMIC DNA]</scope>
    <source>
        <strain evidence="2 3">MCA 3645</strain>
    </source>
</reference>
<evidence type="ECO:0000256" key="1">
    <source>
        <dbReference type="SAM" id="MobiDB-lite"/>
    </source>
</evidence>
<keyword evidence="3" id="KW-1185">Reference proteome</keyword>
<name>A0A317XHL0_9BASI</name>
<dbReference type="AlphaFoldDB" id="A0A317XHL0"/>
<feature type="compositionally biased region" description="Low complexity" evidence="1">
    <location>
        <begin position="350"/>
        <end position="360"/>
    </location>
</feature>
<protein>
    <submittedName>
        <fullName evidence="2">Uncharacterized protein</fullName>
    </submittedName>
</protein>
<evidence type="ECO:0000313" key="2">
    <source>
        <dbReference type="EMBL" id="PWY97709.1"/>
    </source>
</evidence>
<gene>
    <name evidence="2" type="ORF">BCV70DRAFT_47782</name>
</gene>
<feature type="region of interest" description="Disordered" evidence="1">
    <location>
        <begin position="324"/>
        <end position="375"/>
    </location>
</feature>
<proteinExistence type="predicted"/>
<evidence type="ECO:0000313" key="3">
    <source>
        <dbReference type="Proteomes" id="UP000246740"/>
    </source>
</evidence>
<dbReference type="Proteomes" id="UP000246740">
    <property type="component" value="Unassembled WGS sequence"/>
</dbReference>
<dbReference type="OrthoDB" id="3199820at2759"/>
<sequence length="401" mass="41016">MQNGRAKLAQLDLPPSSPIFDHPTVESRTVEVDGWGRTPSMREIFPTPSDLDWPSDASPNDAESTTQPAETSAQETPASEKDATSALEGAERLGSVVGEAKDKELIVRSQLQAPARRRPLPATVEDASSSVSGSSPAPSEESPDASNGNLFDLLEDPYGILAASGFGIDADGGLTSLEIPMPHGDQLTPTSASNAGGLTVSADAFNEVQLHQAKEFGAHLNAFNQSGSTGVSAHVAGSASASSVPAEASEVTQPGTAVVTMSSNSNSANGGEVSQIDGNASTSIPASLTPGLDAAFLSSLPPELSGIFVSPKKPLPPQILEFLTSPRKSPRSKGKISSPTRNVTGGSGSGASPIAGSSTSMIPSHDTGSNSPFDAGMEADFSMLFQNPEIQAMLAEFTSSA</sequence>
<dbReference type="InParanoid" id="A0A317XHL0"/>
<feature type="compositionally biased region" description="Polar residues" evidence="1">
    <location>
        <begin position="57"/>
        <end position="77"/>
    </location>
</feature>
<dbReference type="STRING" id="1882483.A0A317XHL0"/>
<accession>A0A317XHL0</accession>
<feature type="region of interest" description="Disordered" evidence="1">
    <location>
        <begin position="1"/>
        <end position="150"/>
    </location>
</feature>